<sequence length="119" mass="12821">MRCEDAAVAVSESIEAELPMPKTAARHVDRCLRCQAEQAQYKKVFRGMGSLRSAEIDPGPQMVTEILQYLQSRTSRNPIQSAWDRHRVAYVAAVTATAAAATAAGAIALAARARRPAPA</sequence>
<evidence type="ECO:0000256" key="1">
    <source>
        <dbReference type="SAM" id="Phobius"/>
    </source>
</evidence>
<accession>A0A6J6XLV3</accession>
<keyword evidence="1" id="KW-0472">Membrane</keyword>
<feature type="transmembrane region" description="Helical" evidence="1">
    <location>
        <begin position="88"/>
        <end position="111"/>
    </location>
</feature>
<dbReference type="EMBL" id="CAFBOG010000063">
    <property type="protein sequence ID" value="CAB4977909.1"/>
    <property type="molecule type" value="Genomic_DNA"/>
</dbReference>
<keyword evidence="1" id="KW-0812">Transmembrane</keyword>
<dbReference type="EMBL" id="CAFAAQ010000018">
    <property type="protein sequence ID" value="CAB4797742.1"/>
    <property type="molecule type" value="Genomic_DNA"/>
</dbReference>
<dbReference type="AlphaFoldDB" id="A0A6J6XLV3"/>
<protein>
    <submittedName>
        <fullName evidence="2">Unannotated protein</fullName>
    </submittedName>
</protein>
<evidence type="ECO:0000313" key="2">
    <source>
        <dbReference type="EMBL" id="CAB4797742.1"/>
    </source>
</evidence>
<evidence type="ECO:0000313" key="3">
    <source>
        <dbReference type="EMBL" id="CAB4977909.1"/>
    </source>
</evidence>
<proteinExistence type="predicted"/>
<keyword evidence="1" id="KW-1133">Transmembrane helix</keyword>
<organism evidence="2">
    <name type="scientific">freshwater metagenome</name>
    <dbReference type="NCBI Taxonomy" id="449393"/>
    <lineage>
        <taxon>unclassified sequences</taxon>
        <taxon>metagenomes</taxon>
        <taxon>ecological metagenomes</taxon>
    </lineage>
</organism>
<reference evidence="2" key="1">
    <citation type="submission" date="2020-05" db="EMBL/GenBank/DDBJ databases">
        <authorList>
            <person name="Chiriac C."/>
            <person name="Salcher M."/>
            <person name="Ghai R."/>
            <person name="Kavagutti S V."/>
        </authorList>
    </citation>
    <scope>NUCLEOTIDE SEQUENCE</scope>
</reference>
<name>A0A6J6XLV3_9ZZZZ</name>
<gene>
    <name evidence="2" type="ORF">UFOPK3046_00357</name>
    <name evidence="3" type="ORF">UFOPK3914_00849</name>
</gene>